<proteinExistence type="predicted"/>
<accession>A0ABR2N349</accession>
<feature type="region of interest" description="Disordered" evidence="1">
    <location>
        <begin position="34"/>
        <end position="85"/>
    </location>
</feature>
<protein>
    <submittedName>
        <fullName evidence="2">Uncharacterized protein</fullName>
    </submittedName>
</protein>
<reference evidence="2 3" key="1">
    <citation type="journal article" date="2022" name="Nat. Plants">
        <title>Genomes of leafy and leafless Platanthera orchids illuminate the evolution of mycoheterotrophy.</title>
        <authorList>
            <person name="Li M.H."/>
            <person name="Liu K.W."/>
            <person name="Li Z."/>
            <person name="Lu H.C."/>
            <person name="Ye Q.L."/>
            <person name="Zhang D."/>
            <person name="Wang J.Y."/>
            <person name="Li Y.F."/>
            <person name="Zhong Z.M."/>
            <person name="Liu X."/>
            <person name="Yu X."/>
            <person name="Liu D.K."/>
            <person name="Tu X.D."/>
            <person name="Liu B."/>
            <person name="Hao Y."/>
            <person name="Liao X.Y."/>
            <person name="Jiang Y.T."/>
            <person name="Sun W.H."/>
            <person name="Chen J."/>
            <person name="Chen Y.Q."/>
            <person name="Ai Y."/>
            <person name="Zhai J.W."/>
            <person name="Wu S.S."/>
            <person name="Zhou Z."/>
            <person name="Hsiao Y.Y."/>
            <person name="Wu W.L."/>
            <person name="Chen Y.Y."/>
            <person name="Lin Y.F."/>
            <person name="Hsu J.L."/>
            <person name="Li C.Y."/>
            <person name="Wang Z.W."/>
            <person name="Zhao X."/>
            <person name="Zhong W.Y."/>
            <person name="Ma X.K."/>
            <person name="Ma L."/>
            <person name="Huang J."/>
            <person name="Chen G.Z."/>
            <person name="Huang M.Z."/>
            <person name="Huang L."/>
            <person name="Peng D.H."/>
            <person name="Luo Y.B."/>
            <person name="Zou S.Q."/>
            <person name="Chen S.P."/>
            <person name="Lan S."/>
            <person name="Tsai W.C."/>
            <person name="Van de Peer Y."/>
            <person name="Liu Z.J."/>
        </authorList>
    </citation>
    <scope>NUCLEOTIDE SEQUENCE [LARGE SCALE GENOMIC DNA]</scope>
    <source>
        <strain evidence="2">Lor288</strain>
    </source>
</reference>
<sequence>MAAIIGRCAFSALSCLSKRPFSQHLSPISYRSNSMDVGANLNGSRDELKPTTSKHRKNDNTDAGDIKSKEEWPDKSTGLTGKNSTLKKWQHTQDFMEEEAKFSQLAECRNEDVDVSLWLPKSTSVSGLATEILIACDTTV</sequence>
<dbReference type="Proteomes" id="UP001412067">
    <property type="component" value="Unassembled WGS sequence"/>
</dbReference>
<keyword evidence="3" id="KW-1185">Reference proteome</keyword>
<organism evidence="2 3">
    <name type="scientific">Platanthera guangdongensis</name>
    <dbReference type="NCBI Taxonomy" id="2320717"/>
    <lineage>
        <taxon>Eukaryota</taxon>
        <taxon>Viridiplantae</taxon>
        <taxon>Streptophyta</taxon>
        <taxon>Embryophyta</taxon>
        <taxon>Tracheophyta</taxon>
        <taxon>Spermatophyta</taxon>
        <taxon>Magnoliopsida</taxon>
        <taxon>Liliopsida</taxon>
        <taxon>Asparagales</taxon>
        <taxon>Orchidaceae</taxon>
        <taxon>Orchidoideae</taxon>
        <taxon>Orchideae</taxon>
        <taxon>Orchidinae</taxon>
        <taxon>Platanthera</taxon>
    </lineage>
</organism>
<evidence type="ECO:0000313" key="2">
    <source>
        <dbReference type="EMBL" id="KAK8970691.1"/>
    </source>
</evidence>
<evidence type="ECO:0000313" key="3">
    <source>
        <dbReference type="Proteomes" id="UP001412067"/>
    </source>
</evidence>
<feature type="compositionally biased region" description="Basic and acidic residues" evidence="1">
    <location>
        <begin position="58"/>
        <end position="74"/>
    </location>
</feature>
<gene>
    <name evidence="2" type="ORF">KSP40_PGU011878</name>
</gene>
<evidence type="ECO:0000256" key="1">
    <source>
        <dbReference type="SAM" id="MobiDB-lite"/>
    </source>
</evidence>
<dbReference type="EMBL" id="JBBWWR010000001">
    <property type="protein sequence ID" value="KAK8970691.1"/>
    <property type="molecule type" value="Genomic_DNA"/>
</dbReference>
<name>A0ABR2N349_9ASPA</name>
<comment type="caution">
    <text evidence="2">The sequence shown here is derived from an EMBL/GenBank/DDBJ whole genome shotgun (WGS) entry which is preliminary data.</text>
</comment>